<dbReference type="Pfam" id="PF13412">
    <property type="entry name" value="HTH_24"/>
    <property type="match status" value="1"/>
</dbReference>
<protein>
    <submittedName>
        <fullName evidence="5">Lrp/AsnC family transcriptional regulator</fullName>
    </submittedName>
</protein>
<gene>
    <name evidence="5" type="ORF">J0X15_05570</name>
</gene>
<dbReference type="SUPFAM" id="SSF54909">
    <property type="entry name" value="Dimeric alpha+beta barrel"/>
    <property type="match status" value="1"/>
</dbReference>
<dbReference type="GO" id="GO:0006355">
    <property type="term" value="P:regulation of DNA-templated transcription"/>
    <property type="evidence" value="ECO:0007669"/>
    <property type="project" value="UniProtKB-ARBA"/>
</dbReference>
<sequence>MSYKIDTFDRKILKVLQQEASLSQREIAERVGLSQNACWRRLKVLEESGVIKGHTVRLDPEELGLGLTVFIMVRTRHHAREWLDLFRKEVTAIPNVIDFFRLAGDYDYMLKIMAEDMNAFDRIYQKLIDKVELETVTSYITMEAIADNRDLPL</sequence>
<keyword evidence="2" id="KW-0238">DNA-binding</keyword>
<dbReference type="InterPro" id="IPR036390">
    <property type="entry name" value="WH_DNA-bd_sf"/>
</dbReference>
<dbReference type="InterPro" id="IPR019888">
    <property type="entry name" value="Tscrpt_reg_AsnC-like"/>
</dbReference>
<dbReference type="GO" id="GO:0043200">
    <property type="term" value="P:response to amino acid"/>
    <property type="evidence" value="ECO:0007669"/>
    <property type="project" value="TreeGrafter"/>
</dbReference>
<dbReference type="RefSeq" id="WP_206938810.1">
    <property type="nucleotide sequence ID" value="NZ_JAFLNF010000002.1"/>
</dbReference>
<keyword evidence="3" id="KW-0804">Transcription</keyword>
<dbReference type="PRINTS" id="PR00033">
    <property type="entry name" value="HTHASNC"/>
</dbReference>
<evidence type="ECO:0000256" key="2">
    <source>
        <dbReference type="ARBA" id="ARBA00023125"/>
    </source>
</evidence>
<dbReference type="InterPro" id="IPR019885">
    <property type="entry name" value="Tscrpt_reg_HTH_AsnC-type_CS"/>
</dbReference>
<dbReference type="InterPro" id="IPR011991">
    <property type="entry name" value="ArsR-like_HTH"/>
</dbReference>
<keyword evidence="6" id="KW-1185">Reference proteome</keyword>
<dbReference type="Proteomes" id="UP000664779">
    <property type="component" value="Unassembled WGS sequence"/>
</dbReference>
<dbReference type="Gene3D" id="1.10.10.10">
    <property type="entry name" value="Winged helix-like DNA-binding domain superfamily/Winged helix DNA-binding domain"/>
    <property type="match status" value="1"/>
</dbReference>
<dbReference type="InterPro" id="IPR036388">
    <property type="entry name" value="WH-like_DNA-bd_sf"/>
</dbReference>
<dbReference type="InterPro" id="IPR019887">
    <property type="entry name" value="Tscrpt_reg_AsnC/Lrp_C"/>
</dbReference>
<dbReference type="PROSITE" id="PS00519">
    <property type="entry name" value="HTH_ASNC_1"/>
    <property type="match status" value="1"/>
</dbReference>
<evidence type="ECO:0000256" key="3">
    <source>
        <dbReference type="ARBA" id="ARBA00023163"/>
    </source>
</evidence>
<feature type="domain" description="HTH asnC-type" evidence="4">
    <location>
        <begin position="5"/>
        <end position="66"/>
    </location>
</feature>
<dbReference type="GO" id="GO:0043565">
    <property type="term" value="F:sequence-specific DNA binding"/>
    <property type="evidence" value="ECO:0007669"/>
    <property type="project" value="InterPro"/>
</dbReference>
<dbReference type="GO" id="GO:0005829">
    <property type="term" value="C:cytosol"/>
    <property type="evidence" value="ECO:0007669"/>
    <property type="project" value="TreeGrafter"/>
</dbReference>
<accession>A0A939J8A8</accession>
<comment type="caution">
    <text evidence="5">The sequence shown here is derived from an EMBL/GenBank/DDBJ whole genome shotgun (WGS) entry which is preliminary data.</text>
</comment>
<evidence type="ECO:0000313" key="5">
    <source>
        <dbReference type="EMBL" id="MBO0344679.1"/>
    </source>
</evidence>
<evidence type="ECO:0000259" key="4">
    <source>
        <dbReference type="PROSITE" id="PS50956"/>
    </source>
</evidence>
<name>A0A939J8A8_9HYPH</name>
<dbReference type="SMART" id="SM00344">
    <property type="entry name" value="HTH_ASNC"/>
    <property type="match status" value="1"/>
</dbReference>
<organism evidence="5 6">
    <name type="scientific">Roseibium limicola</name>
    <dbReference type="NCBI Taxonomy" id="2816037"/>
    <lineage>
        <taxon>Bacteria</taxon>
        <taxon>Pseudomonadati</taxon>
        <taxon>Pseudomonadota</taxon>
        <taxon>Alphaproteobacteria</taxon>
        <taxon>Hyphomicrobiales</taxon>
        <taxon>Stappiaceae</taxon>
        <taxon>Roseibium</taxon>
    </lineage>
</organism>
<dbReference type="CDD" id="cd00090">
    <property type="entry name" value="HTH_ARSR"/>
    <property type="match status" value="1"/>
</dbReference>
<dbReference type="AlphaFoldDB" id="A0A939J8A8"/>
<keyword evidence="1" id="KW-0805">Transcription regulation</keyword>
<proteinExistence type="predicted"/>
<dbReference type="PANTHER" id="PTHR30154">
    <property type="entry name" value="LEUCINE-RESPONSIVE REGULATORY PROTEIN"/>
    <property type="match status" value="1"/>
</dbReference>
<evidence type="ECO:0000256" key="1">
    <source>
        <dbReference type="ARBA" id="ARBA00023015"/>
    </source>
</evidence>
<evidence type="ECO:0000313" key="6">
    <source>
        <dbReference type="Proteomes" id="UP000664779"/>
    </source>
</evidence>
<reference evidence="5" key="1">
    <citation type="submission" date="2021-03" db="EMBL/GenBank/DDBJ databases">
        <title>Roseibium sp. CAU 1637 isolated from Incheon.</title>
        <authorList>
            <person name="Kim W."/>
        </authorList>
    </citation>
    <scope>NUCLEOTIDE SEQUENCE</scope>
    <source>
        <strain evidence="5">CAU 1637</strain>
    </source>
</reference>
<dbReference type="InterPro" id="IPR011008">
    <property type="entry name" value="Dimeric_a/b-barrel"/>
</dbReference>
<dbReference type="SUPFAM" id="SSF46785">
    <property type="entry name" value="Winged helix' DNA-binding domain"/>
    <property type="match status" value="1"/>
</dbReference>
<dbReference type="EMBL" id="JAFLNF010000002">
    <property type="protein sequence ID" value="MBO0344679.1"/>
    <property type="molecule type" value="Genomic_DNA"/>
</dbReference>
<dbReference type="Pfam" id="PF01037">
    <property type="entry name" value="AsnC_trans_reg"/>
    <property type="match status" value="1"/>
</dbReference>
<dbReference type="Gene3D" id="3.30.70.920">
    <property type="match status" value="1"/>
</dbReference>
<dbReference type="InterPro" id="IPR000485">
    <property type="entry name" value="AsnC-type_HTH_dom"/>
</dbReference>
<dbReference type="PROSITE" id="PS50956">
    <property type="entry name" value="HTH_ASNC_2"/>
    <property type="match status" value="1"/>
</dbReference>
<dbReference type="PANTHER" id="PTHR30154:SF17">
    <property type="entry name" value="DNA-BINDING TRANSCRIPTIONAL ACTIVATOR DECR"/>
    <property type="match status" value="1"/>
</dbReference>